<evidence type="ECO:0000256" key="1">
    <source>
        <dbReference type="SAM" id="MobiDB-lite"/>
    </source>
</evidence>
<reference evidence="3 4" key="1">
    <citation type="submission" date="2019-07" db="EMBL/GenBank/DDBJ databases">
        <title>Finished genome of Venturia effusa.</title>
        <authorList>
            <person name="Young C.A."/>
            <person name="Cox M.P."/>
            <person name="Ganley A.R.D."/>
            <person name="David W.J."/>
        </authorList>
    </citation>
    <scope>NUCLEOTIDE SEQUENCE [LARGE SCALE GENOMIC DNA]</scope>
    <source>
        <strain evidence="4">albino</strain>
    </source>
</reference>
<feature type="region of interest" description="Disordered" evidence="1">
    <location>
        <begin position="527"/>
        <end position="691"/>
    </location>
</feature>
<name>A0A517LL38_9PEZI</name>
<feature type="region of interest" description="Disordered" evidence="1">
    <location>
        <begin position="88"/>
        <end position="112"/>
    </location>
</feature>
<dbReference type="OrthoDB" id="5355528at2759"/>
<accession>A0A517LL38</accession>
<feature type="compositionally biased region" description="Low complexity" evidence="1">
    <location>
        <begin position="94"/>
        <end position="106"/>
    </location>
</feature>
<dbReference type="AlphaFoldDB" id="A0A517LL38"/>
<sequence>MFRLDSWAQNTEHEKHGRVDKSFHQQQRPRAPSKPRVDIPVAHLHSSLTKRKRIDSSVDSIPKHAAQVVKKAKVDGDGDGAVQPALLPTQGPDGLSAALASSEGSAPGHNTVKSQENAIACSVVANENQVAPAQASRTESPMFGSSDSSIVISVQEQPSTVAQPASLLTAQLPPHASLPSRSAATNDSTSMSASQLDVDKLRAVIEAQLNLEILHKHNELRLIEQELAKCQIGLEQLRRCEVIPYPGSQSPSMAVSSGTGPSIPSPAGYSSPSSPAPWGVTDSPYSRHYAKWLVPDPTFDPTLQITMDTPMSARGTRATRGSGIDLQPPPAARHSRMPSSASRPQVLGEVTASGVRPDPMVLKRQLDGAYVRLKCIHCKRSNFNNVQGFLNHCRIAHHQEYKSHEAAAIACGEVIDHDETLLPAPEPVVAERPRAEKPSAVTVSHEQGMVESLITNECAHSPIDRVVPRTPNLTPLNSPSTSGPSASNFGSLSFLAPNLAKKMLQDSKLKHEVARLDDAVRENRERVDTSIYGNSDSERDDKSGRKTKKQKSARHSSSGQIVLTTQAATGVHQGQSQKSHHAASQAPATSQQPARKSPSSTHGPSKIILNFSAHHANPHTNGPSDGDVDTGSSPGTVDSSMPDLEPDHSDDDEDVSEADSSPGSPAEPEMMEDDVDIVDASDLEREGGKTLGLIDGQVCRREGEGSSGMC</sequence>
<feature type="compositionally biased region" description="Basic and acidic residues" evidence="1">
    <location>
        <begin position="11"/>
        <end position="23"/>
    </location>
</feature>
<feature type="region of interest" description="Disordered" evidence="1">
    <location>
        <begin position="463"/>
        <end position="486"/>
    </location>
</feature>
<feature type="compositionally biased region" description="Acidic residues" evidence="1">
    <location>
        <begin position="648"/>
        <end position="657"/>
    </location>
</feature>
<feature type="compositionally biased region" description="Polar residues" evidence="1">
    <location>
        <begin position="179"/>
        <end position="192"/>
    </location>
</feature>
<evidence type="ECO:0000313" key="3">
    <source>
        <dbReference type="EMBL" id="QDS76344.1"/>
    </source>
</evidence>
<dbReference type="InterPro" id="IPR058706">
    <property type="entry name" value="zf-C2H2_AHC1-like"/>
</dbReference>
<keyword evidence="4" id="KW-1185">Reference proteome</keyword>
<feature type="domain" description="AHC1-like C2H2 zinc-finger" evidence="2">
    <location>
        <begin position="363"/>
        <end position="418"/>
    </location>
</feature>
<dbReference type="Proteomes" id="UP000316270">
    <property type="component" value="Chromosome 15"/>
</dbReference>
<feature type="compositionally biased region" description="Polar residues" evidence="1">
    <location>
        <begin position="247"/>
        <end position="259"/>
    </location>
</feature>
<feature type="region of interest" description="Disordered" evidence="1">
    <location>
        <begin position="1"/>
        <end position="37"/>
    </location>
</feature>
<feature type="compositionally biased region" description="Low complexity" evidence="1">
    <location>
        <begin position="582"/>
        <end position="594"/>
    </location>
</feature>
<evidence type="ECO:0000259" key="2">
    <source>
        <dbReference type="Pfam" id="PF25909"/>
    </source>
</evidence>
<feature type="compositionally biased region" description="Acidic residues" evidence="1">
    <location>
        <begin position="669"/>
        <end position="681"/>
    </location>
</feature>
<gene>
    <name evidence="3" type="ORF">FKW77_002844</name>
</gene>
<feature type="compositionally biased region" description="Low complexity" evidence="1">
    <location>
        <begin position="260"/>
        <end position="276"/>
    </location>
</feature>
<dbReference type="STRING" id="50376.A0A517LL38"/>
<organism evidence="3 4">
    <name type="scientific">Venturia effusa</name>
    <dbReference type="NCBI Taxonomy" id="50376"/>
    <lineage>
        <taxon>Eukaryota</taxon>
        <taxon>Fungi</taxon>
        <taxon>Dikarya</taxon>
        <taxon>Ascomycota</taxon>
        <taxon>Pezizomycotina</taxon>
        <taxon>Dothideomycetes</taxon>
        <taxon>Pleosporomycetidae</taxon>
        <taxon>Venturiales</taxon>
        <taxon>Venturiaceae</taxon>
        <taxon>Venturia</taxon>
    </lineage>
</organism>
<evidence type="ECO:0000313" key="4">
    <source>
        <dbReference type="Proteomes" id="UP000316270"/>
    </source>
</evidence>
<proteinExistence type="predicted"/>
<dbReference type="EMBL" id="CP042199">
    <property type="protein sequence ID" value="QDS76344.1"/>
    <property type="molecule type" value="Genomic_DNA"/>
</dbReference>
<feature type="region of interest" description="Disordered" evidence="1">
    <location>
        <begin position="246"/>
        <end position="276"/>
    </location>
</feature>
<feature type="compositionally biased region" description="Basic residues" evidence="1">
    <location>
        <begin position="545"/>
        <end position="554"/>
    </location>
</feature>
<protein>
    <recommendedName>
        <fullName evidence="2">AHC1-like C2H2 zinc-finger domain-containing protein</fullName>
    </recommendedName>
</protein>
<feature type="compositionally biased region" description="Polar residues" evidence="1">
    <location>
        <begin position="555"/>
        <end position="577"/>
    </location>
</feature>
<dbReference type="Pfam" id="PF25909">
    <property type="entry name" value="zf-C2H2_AHC1"/>
    <property type="match status" value="1"/>
</dbReference>
<feature type="compositionally biased region" description="Polar residues" evidence="1">
    <location>
        <begin position="630"/>
        <end position="639"/>
    </location>
</feature>
<feature type="compositionally biased region" description="Polar residues" evidence="1">
    <location>
        <begin position="471"/>
        <end position="486"/>
    </location>
</feature>
<feature type="region of interest" description="Disordered" evidence="1">
    <location>
        <begin position="313"/>
        <end position="346"/>
    </location>
</feature>
<feature type="region of interest" description="Disordered" evidence="1">
    <location>
        <begin position="173"/>
        <end position="192"/>
    </location>
</feature>